<dbReference type="KEGG" id="fek:C1H87_14285"/>
<dbReference type="AlphaFoldDB" id="A0A2K9PRZ6"/>
<sequence length="182" mass="21426">MVRLFLIFLIAGSLMSCGVSTEHLKEGIKKIPVDKNYFARKFRNKYNVKIPNEVDSKSVYREVFLIENGKKYESNKLRDFSLLRFYENGCVNKFIITKSQDLERIDLNPDDRGYRGVVYTKKDKCLVSFFVPVSETYRYGLQKKIISVEGDTLFMKYKNEDFITVYVKDSISNKNLKYIANW</sequence>
<name>A0A2K9PRZ6_9FLAO</name>
<organism evidence="1 2">
    <name type="scientific">Flavivirga eckloniae</name>
    <dbReference type="NCBI Taxonomy" id="1803846"/>
    <lineage>
        <taxon>Bacteria</taxon>
        <taxon>Pseudomonadati</taxon>
        <taxon>Bacteroidota</taxon>
        <taxon>Flavobacteriia</taxon>
        <taxon>Flavobacteriales</taxon>
        <taxon>Flavobacteriaceae</taxon>
        <taxon>Flavivirga</taxon>
    </lineage>
</organism>
<keyword evidence="2" id="KW-1185">Reference proteome</keyword>
<reference evidence="1 2" key="1">
    <citation type="submission" date="2018-01" db="EMBL/GenBank/DDBJ databases">
        <title>Complete genome sequence of Flavivirga eckloniae ECD14 isolated from seaweed Ecklonia cava.</title>
        <authorList>
            <person name="Lee J.H."/>
            <person name="Baik K.S."/>
            <person name="Seong C.N."/>
        </authorList>
    </citation>
    <scope>NUCLEOTIDE SEQUENCE [LARGE SCALE GENOMIC DNA]</scope>
    <source>
        <strain evidence="1 2">ECD14</strain>
    </source>
</reference>
<evidence type="ECO:0000313" key="2">
    <source>
        <dbReference type="Proteomes" id="UP000235826"/>
    </source>
</evidence>
<dbReference type="PROSITE" id="PS51257">
    <property type="entry name" value="PROKAR_LIPOPROTEIN"/>
    <property type="match status" value="1"/>
</dbReference>
<dbReference type="Proteomes" id="UP000235826">
    <property type="component" value="Chromosome"/>
</dbReference>
<proteinExistence type="predicted"/>
<evidence type="ECO:0000313" key="1">
    <source>
        <dbReference type="EMBL" id="AUP79809.1"/>
    </source>
</evidence>
<protein>
    <recommendedName>
        <fullName evidence="3">Lipoprotein</fullName>
    </recommendedName>
</protein>
<dbReference type="RefSeq" id="WP_102756462.1">
    <property type="nucleotide sequence ID" value="NZ_CP025791.1"/>
</dbReference>
<accession>A0A2K9PRZ6</accession>
<dbReference type="EMBL" id="CP025791">
    <property type="protein sequence ID" value="AUP79809.1"/>
    <property type="molecule type" value="Genomic_DNA"/>
</dbReference>
<gene>
    <name evidence="1" type="ORF">C1H87_14285</name>
</gene>
<evidence type="ECO:0008006" key="3">
    <source>
        <dbReference type="Google" id="ProtNLM"/>
    </source>
</evidence>
<dbReference type="OrthoDB" id="1362453at2"/>